<comment type="caution">
    <text evidence="8">The sequence shown here is derived from an EMBL/GenBank/DDBJ whole genome shotgun (WGS) entry which is preliminary data.</text>
</comment>
<evidence type="ECO:0000256" key="5">
    <source>
        <dbReference type="ARBA" id="ARBA00022989"/>
    </source>
</evidence>
<organism evidence="8 9">
    <name type="scientific">Teichococcus rhizosphaerae</name>
    <dbReference type="NCBI Taxonomy" id="1335062"/>
    <lineage>
        <taxon>Bacteria</taxon>
        <taxon>Pseudomonadati</taxon>
        <taxon>Pseudomonadota</taxon>
        <taxon>Alphaproteobacteria</taxon>
        <taxon>Acetobacterales</taxon>
        <taxon>Roseomonadaceae</taxon>
        <taxon>Roseomonas</taxon>
    </lineage>
</organism>
<evidence type="ECO:0000313" key="8">
    <source>
        <dbReference type="EMBL" id="PHK96730.1"/>
    </source>
</evidence>
<keyword evidence="9" id="KW-1185">Reference proteome</keyword>
<dbReference type="InterPro" id="IPR032808">
    <property type="entry name" value="DoxX"/>
</dbReference>
<evidence type="ECO:0000256" key="3">
    <source>
        <dbReference type="ARBA" id="ARBA00022475"/>
    </source>
</evidence>
<keyword evidence="4 7" id="KW-0812">Transmembrane</keyword>
<dbReference type="PANTHER" id="PTHR33452">
    <property type="entry name" value="OXIDOREDUCTASE CATD-RELATED"/>
    <property type="match status" value="1"/>
</dbReference>
<dbReference type="PANTHER" id="PTHR33452:SF4">
    <property type="entry name" value="BLL4328 PROTEIN"/>
    <property type="match status" value="1"/>
</dbReference>
<evidence type="ECO:0000256" key="4">
    <source>
        <dbReference type="ARBA" id="ARBA00022692"/>
    </source>
</evidence>
<dbReference type="GO" id="GO:0005886">
    <property type="term" value="C:plasma membrane"/>
    <property type="evidence" value="ECO:0007669"/>
    <property type="project" value="UniProtKB-SubCell"/>
</dbReference>
<feature type="transmembrane region" description="Helical" evidence="7">
    <location>
        <begin position="75"/>
        <end position="93"/>
    </location>
</feature>
<sequence length="131" mass="13922">MTSSSSLQRFAPHALAALRIMAALLFIAHGTQKLLGFPAAPSSGLPAAFTMSWTAGMLELFGGLLVLVGLFTRPAAFVLSGLMAFAYFIAHAPRSFYPVLNGGDAAILFCFVFLYLVFAGPGSFSIDGRRR</sequence>
<comment type="similarity">
    <text evidence="2">Belongs to the DoxX family.</text>
</comment>
<accession>A0A2C7AE82</accession>
<name>A0A2C7AE82_9PROT</name>
<keyword evidence="3" id="KW-1003">Cell membrane</keyword>
<evidence type="ECO:0000313" key="9">
    <source>
        <dbReference type="Proteomes" id="UP000223527"/>
    </source>
</evidence>
<keyword evidence="6 7" id="KW-0472">Membrane</keyword>
<evidence type="ECO:0000256" key="1">
    <source>
        <dbReference type="ARBA" id="ARBA00004651"/>
    </source>
</evidence>
<proteinExistence type="inferred from homology"/>
<feature type="transmembrane region" description="Helical" evidence="7">
    <location>
        <begin position="46"/>
        <end position="68"/>
    </location>
</feature>
<dbReference type="Proteomes" id="UP000223527">
    <property type="component" value="Unassembled WGS sequence"/>
</dbReference>
<dbReference type="OrthoDB" id="9808524at2"/>
<reference evidence="8 9" key="1">
    <citation type="submission" date="2017-10" db="EMBL/GenBank/DDBJ databases">
        <authorList>
            <person name="Banno H."/>
            <person name="Chua N.-H."/>
        </authorList>
    </citation>
    <scope>NUCLEOTIDE SEQUENCE [LARGE SCALE GENOMIC DNA]</scope>
    <source>
        <strain evidence="8 9">YW11</strain>
    </source>
</reference>
<dbReference type="RefSeq" id="WP_099093875.1">
    <property type="nucleotide sequence ID" value="NZ_PDNU01000002.1"/>
</dbReference>
<dbReference type="AlphaFoldDB" id="A0A2C7AE82"/>
<feature type="transmembrane region" description="Helical" evidence="7">
    <location>
        <begin position="105"/>
        <end position="126"/>
    </location>
</feature>
<dbReference type="Pfam" id="PF07681">
    <property type="entry name" value="DoxX"/>
    <property type="match status" value="1"/>
</dbReference>
<protein>
    <submittedName>
        <fullName evidence="8">DoxX family protein</fullName>
    </submittedName>
</protein>
<gene>
    <name evidence="8" type="ORF">CR162_02170</name>
</gene>
<dbReference type="EMBL" id="PDNU01000002">
    <property type="protein sequence ID" value="PHK96730.1"/>
    <property type="molecule type" value="Genomic_DNA"/>
</dbReference>
<dbReference type="InterPro" id="IPR051907">
    <property type="entry name" value="DoxX-like_oxidoreductase"/>
</dbReference>
<keyword evidence="5 7" id="KW-1133">Transmembrane helix</keyword>
<evidence type="ECO:0000256" key="2">
    <source>
        <dbReference type="ARBA" id="ARBA00006679"/>
    </source>
</evidence>
<evidence type="ECO:0000256" key="6">
    <source>
        <dbReference type="ARBA" id="ARBA00023136"/>
    </source>
</evidence>
<comment type="subcellular location">
    <subcellularLocation>
        <location evidence="1">Cell membrane</location>
        <topology evidence="1">Multi-pass membrane protein</topology>
    </subcellularLocation>
</comment>
<evidence type="ECO:0000256" key="7">
    <source>
        <dbReference type="SAM" id="Phobius"/>
    </source>
</evidence>